<reference evidence="1" key="1">
    <citation type="submission" date="2023-06" db="EMBL/GenBank/DDBJ databases">
        <authorList>
            <person name="Kurt Z."/>
        </authorList>
    </citation>
    <scope>NUCLEOTIDE SEQUENCE</scope>
</reference>
<keyword evidence="3" id="KW-1185">Reference proteome</keyword>
<evidence type="ECO:0000313" key="2">
    <source>
        <dbReference type="EMBL" id="CAL6091589.1"/>
    </source>
</evidence>
<comment type="caution">
    <text evidence="1">The sequence shown here is derived from an EMBL/GenBank/DDBJ whole genome shotgun (WGS) entry which is preliminary data.</text>
</comment>
<accession>A0AA86N6Q4</accession>
<evidence type="ECO:0000313" key="3">
    <source>
        <dbReference type="Proteomes" id="UP001642409"/>
    </source>
</evidence>
<gene>
    <name evidence="1" type="ORF">HINF_LOCUS1505</name>
    <name evidence="2" type="ORF">HINF_LOCUS65858</name>
</gene>
<dbReference type="EMBL" id="CATOUU010000038">
    <property type="protein sequence ID" value="CAI9913860.1"/>
    <property type="molecule type" value="Genomic_DNA"/>
</dbReference>
<proteinExistence type="predicted"/>
<dbReference type="Proteomes" id="UP001642409">
    <property type="component" value="Unassembled WGS sequence"/>
</dbReference>
<dbReference type="EMBL" id="CAXDID020000437">
    <property type="protein sequence ID" value="CAL6091589.1"/>
    <property type="molecule type" value="Genomic_DNA"/>
</dbReference>
<protein>
    <submittedName>
        <fullName evidence="2">Hypothetical_protein</fullName>
    </submittedName>
</protein>
<name>A0AA86N6Q4_9EUKA</name>
<dbReference type="AlphaFoldDB" id="A0AA86N6Q4"/>
<sequence>MRVKCSAISLCETKEHTRVVKYNTHAYHKTHRDISWSVFRNRQMHSLQESLAGGIKQRMSVKQLHPDRRVIQLAQLTAAVDMQIQLSYQQQQKVSYRLSKQISQFALSA</sequence>
<reference evidence="2 3" key="2">
    <citation type="submission" date="2024-07" db="EMBL/GenBank/DDBJ databases">
        <authorList>
            <person name="Akdeniz Z."/>
        </authorList>
    </citation>
    <scope>NUCLEOTIDE SEQUENCE [LARGE SCALE GENOMIC DNA]</scope>
</reference>
<organism evidence="1">
    <name type="scientific">Hexamita inflata</name>
    <dbReference type="NCBI Taxonomy" id="28002"/>
    <lineage>
        <taxon>Eukaryota</taxon>
        <taxon>Metamonada</taxon>
        <taxon>Diplomonadida</taxon>
        <taxon>Hexamitidae</taxon>
        <taxon>Hexamitinae</taxon>
        <taxon>Hexamita</taxon>
    </lineage>
</organism>
<evidence type="ECO:0000313" key="1">
    <source>
        <dbReference type="EMBL" id="CAI9913860.1"/>
    </source>
</evidence>